<dbReference type="InterPro" id="IPR011704">
    <property type="entry name" value="ATPase_dyneun-rel_AAA"/>
</dbReference>
<dbReference type="GO" id="GO:0016887">
    <property type="term" value="F:ATP hydrolysis activity"/>
    <property type="evidence" value="ECO:0007669"/>
    <property type="project" value="InterPro"/>
</dbReference>
<accession>A0A160V7X5</accession>
<dbReference type="PANTHER" id="PTHR42759:SF7">
    <property type="entry name" value="DENITRIFICATION REGULATORY PROTEIN NIRQ"/>
    <property type="match status" value="1"/>
</dbReference>
<dbReference type="SUPFAM" id="SSF52540">
    <property type="entry name" value="P-loop containing nucleoside triphosphate hydrolases"/>
    <property type="match status" value="1"/>
</dbReference>
<evidence type="ECO:0000313" key="6">
    <source>
        <dbReference type="EMBL" id="CUV02031.1"/>
    </source>
</evidence>
<protein>
    <submittedName>
        <fullName evidence="6">Rubisco activation protein CbbQ</fullName>
    </submittedName>
</protein>
<dbReference type="EMBL" id="FAXA01000168">
    <property type="protein sequence ID" value="CUV02031.1"/>
    <property type="molecule type" value="Genomic_DNA"/>
</dbReference>
<keyword evidence="3" id="KW-0067">ATP-binding</keyword>
<evidence type="ECO:0000256" key="3">
    <source>
        <dbReference type="ARBA" id="ARBA00022840"/>
    </source>
</evidence>
<dbReference type="Pfam" id="PF08406">
    <property type="entry name" value="CbbQ_C"/>
    <property type="match status" value="1"/>
</dbReference>
<dbReference type="GO" id="GO:0005524">
    <property type="term" value="F:ATP binding"/>
    <property type="evidence" value="ECO:0007669"/>
    <property type="project" value="UniProtKB-KW"/>
</dbReference>
<evidence type="ECO:0000256" key="2">
    <source>
        <dbReference type="ARBA" id="ARBA00022741"/>
    </source>
</evidence>
<dbReference type="PANTHER" id="PTHR42759">
    <property type="entry name" value="MOXR FAMILY PROTEIN"/>
    <property type="match status" value="1"/>
</dbReference>
<proteinExistence type="inferred from homology"/>
<dbReference type="Pfam" id="PF07728">
    <property type="entry name" value="AAA_5"/>
    <property type="match status" value="1"/>
</dbReference>
<feature type="domain" description="ATPase dynein-related AAA" evidence="4">
    <location>
        <begin position="93"/>
        <end position="203"/>
    </location>
</feature>
<sequence>MVEAAPETEAHYTEYAIEEFLVRDEPYYRPIGDEIELFTAAYRQHIPVLLKGPTGCGKTRFVEYMAWQLGRPLAVVKEKGGKEEQLQDGEIRVPLVTIACHEDLTASDLVGRYLLDANGTRWIDGPMTRAVKAGAILYLDEVVEARKDTTVLIHPLTDHRRILPIEKTGSIIEADDRFLLCVSYNPGYQSALKDLKHSTRQRFISIEFYYPPADVETEIIQRESGCSKEHADALAKLGDKIRNLEEHGLQEGASTRLLIYAGRLMSEGISPRRAAQVAIVWTLTDDPELQRSIEEVSSSIFE</sequence>
<feature type="domain" description="CbbQ/NirQ/NorQ C-terminal" evidence="5">
    <location>
        <begin position="216"/>
        <end position="298"/>
    </location>
</feature>
<reference evidence="6" key="1">
    <citation type="submission" date="2015-10" db="EMBL/GenBank/DDBJ databases">
        <authorList>
            <person name="Gilbert D.G."/>
        </authorList>
    </citation>
    <scope>NUCLEOTIDE SEQUENCE</scope>
</reference>
<dbReference type="Gene3D" id="3.40.50.300">
    <property type="entry name" value="P-loop containing nucleotide triphosphate hydrolases"/>
    <property type="match status" value="1"/>
</dbReference>
<name>A0A160V7X5_9ZZZZ</name>
<evidence type="ECO:0000256" key="1">
    <source>
        <dbReference type="ARBA" id="ARBA00009417"/>
    </source>
</evidence>
<comment type="similarity">
    <text evidence="1">Belongs to the CbbQ/NirQ/NorQ/GpvN family.</text>
</comment>
<keyword evidence="2" id="KW-0547">Nucleotide-binding</keyword>
<dbReference type="InterPro" id="IPR027417">
    <property type="entry name" value="P-loop_NTPase"/>
</dbReference>
<dbReference type="InterPro" id="IPR013615">
    <property type="entry name" value="CbbQ_C"/>
</dbReference>
<evidence type="ECO:0000259" key="5">
    <source>
        <dbReference type="Pfam" id="PF08406"/>
    </source>
</evidence>
<gene>
    <name evidence="6" type="ORF">MGWOODY_Clf614</name>
</gene>
<dbReference type="InterPro" id="IPR050764">
    <property type="entry name" value="CbbQ/NirQ/NorQ/GpvN"/>
</dbReference>
<organism evidence="6">
    <name type="scientific">hydrothermal vent metagenome</name>
    <dbReference type="NCBI Taxonomy" id="652676"/>
    <lineage>
        <taxon>unclassified sequences</taxon>
        <taxon>metagenomes</taxon>
        <taxon>ecological metagenomes</taxon>
    </lineage>
</organism>
<dbReference type="AlphaFoldDB" id="A0A160V7X5"/>
<evidence type="ECO:0000259" key="4">
    <source>
        <dbReference type="Pfam" id="PF07728"/>
    </source>
</evidence>